<evidence type="ECO:0008006" key="3">
    <source>
        <dbReference type="Google" id="ProtNLM"/>
    </source>
</evidence>
<dbReference type="PROSITE" id="PS51257">
    <property type="entry name" value="PROKAR_LIPOPROTEIN"/>
    <property type="match status" value="1"/>
</dbReference>
<evidence type="ECO:0000313" key="2">
    <source>
        <dbReference type="Proteomes" id="UP001250932"/>
    </source>
</evidence>
<dbReference type="RefSeq" id="WP_313831946.1">
    <property type="nucleotide sequence ID" value="NZ_JAQOUE010000001.1"/>
</dbReference>
<protein>
    <recommendedName>
        <fullName evidence="3">Lipoprotein SmpA/OmlA domain-containing protein</fullName>
    </recommendedName>
</protein>
<keyword evidence="2" id="KW-1185">Reference proteome</keyword>
<name>A0ABU3K5B6_9BACT</name>
<reference evidence="1 2" key="1">
    <citation type="journal article" date="2023" name="ISME J.">
        <title>Cultivation and genomic characterization of novel and ubiquitous marine nitrite-oxidizing bacteria from the Nitrospirales.</title>
        <authorList>
            <person name="Mueller A.J."/>
            <person name="Daebeler A."/>
            <person name="Herbold C.W."/>
            <person name="Kirkegaard R.H."/>
            <person name="Daims H."/>
        </authorList>
    </citation>
    <scope>NUCLEOTIDE SEQUENCE [LARGE SCALE GENOMIC DNA]</scope>
    <source>
        <strain evidence="1 2">EB</strain>
    </source>
</reference>
<organism evidence="1 2">
    <name type="scientific">Candidatus Nitronereus thalassa</name>
    <dbReference type="NCBI Taxonomy" id="3020898"/>
    <lineage>
        <taxon>Bacteria</taxon>
        <taxon>Pseudomonadati</taxon>
        <taxon>Nitrospirota</taxon>
        <taxon>Nitrospiria</taxon>
        <taxon>Nitrospirales</taxon>
        <taxon>Nitrospiraceae</taxon>
        <taxon>Candidatus Nitronereus</taxon>
    </lineage>
</organism>
<dbReference type="EMBL" id="JAQOUE010000001">
    <property type="protein sequence ID" value="MDT7041597.1"/>
    <property type="molecule type" value="Genomic_DNA"/>
</dbReference>
<accession>A0ABU3K5B6</accession>
<sequence length="149" mass="16599">MMLFRLFPTCTRSPLATPLVWVVLTCVIASLGACTHWRESYLKGAVEEATQENVMAKLGDPWRKKESLLNGESTWIYRYTLTKSELDPMGFNTLGKGVSQAANTAASMIGQGDPNLGVDKPRCFHYVLTFDASKILKSWVREFCADTSL</sequence>
<proteinExistence type="predicted"/>
<gene>
    <name evidence="1" type="ORF">PPG34_04495</name>
</gene>
<dbReference type="Proteomes" id="UP001250932">
    <property type="component" value="Unassembled WGS sequence"/>
</dbReference>
<evidence type="ECO:0000313" key="1">
    <source>
        <dbReference type="EMBL" id="MDT7041597.1"/>
    </source>
</evidence>
<comment type="caution">
    <text evidence="1">The sequence shown here is derived from an EMBL/GenBank/DDBJ whole genome shotgun (WGS) entry which is preliminary data.</text>
</comment>